<feature type="domain" description="Peptidase C51" evidence="1">
    <location>
        <begin position="61"/>
        <end position="185"/>
    </location>
</feature>
<dbReference type="EMBL" id="BAAANB010000021">
    <property type="protein sequence ID" value="GAA2036923.1"/>
    <property type="molecule type" value="Genomic_DNA"/>
</dbReference>
<name>A0ABP5G3J3_9MICO</name>
<accession>A0ABP5G3J3</accession>
<protein>
    <recommendedName>
        <fullName evidence="1">Peptidase C51 domain-containing protein</fullName>
    </recommendedName>
</protein>
<organism evidence="2 3">
    <name type="scientific">Terrabacter terrae</name>
    <dbReference type="NCBI Taxonomy" id="318434"/>
    <lineage>
        <taxon>Bacteria</taxon>
        <taxon>Bacillati</taxon>
        <taxon>Actinomycetota</taxon>
        <taxon>Actinomycetes</taxon>
        <taxon>Micrococcales</taxon>
        <taxon>Intrasporangiaceae</taxon>
        <taxon>Terrabacter</taxon>
    </lineage>
</organism>
<sequence length="562" mass="57092">MPMAPAHPAAGIPRVRPPRIRRGLSLVLTALAVLVSTVGLAGPARSSEWIVLCTGYDPCQTAGYPNAGYKDTSSASYWLQSTGHNCTNYVAYRLVKNGLPNVRPSSLSGNALNWGPAFPAQTNTSPAVGSIAWWDSSFSSTGHVAYVEQVLSASDIIISEDNWGGDFRWRRVTLTGGRWPKGFIHLKDQGPTVATDTRAWQVAAPARLLDTKTGIGAPVAKVQAGKAVTVQVTGRAGVPASGVATVLLNVNATAPSAAGYLTAHANGTTQPGSRAVSYAAGGVTTTLVSTRVGTDGKVRIYSSAATDLSADLVGWSPSGGYVSGGAPVRVLDTRTGVGTPKARLAAGGTLTLPLAGKAGIPATGVAAVLLDVSASAPTAGGWLTTWPTGATRPGAPQVRYETAGTATGLVEARLGTNGAVSINSSAQTDVLVDVVGWLPTGADQVPVGPARVFDSQSGLGYPVGRVAAGQAPSVPVVGQAGVPTSGVRAALVTVTVVSPTAAGYVTAYPSGSAETPYATVKYASGRTVTNTALVPVGLDGKVRVKTSAAAYLKVDVQGYVRW</sequence>
<dbReference type="PROSITE" id="PS50911">
    <property type="entry name" value="CHAP"/>
    <property type="match status" value="1"/>
</dbReference>
<dbReference type="Proteomes" id="UP001501285">
    <property type="component" value="Unassembled WGS sequence"/>
</dbReference>
<evidence type="ECO:0000259" key="1">
    <source>
        <dbReference type="PROSITE" id="PS50911"/>
    </source>
</evidence>
<evidence type="ECO:0000313" key="3">
    <source>
        <dbReference type="Proteomes" id="UP001501285"/>
    </source>
</evidence>
<reference evidence="3" key="1">
    <citation type="journal article" date="2019" name="Int. J. Syst. Evol. Microbiol.">
        <title>The Global Catalogue of Microorganisms (GCM) 10K type strain sequencing project: providing services to taxonomists for standard genome sequencing and annotation.</title>
        <authorList>
            <consortium name="The Broad Institute Genomics Platform"/>
            <consortium name="The Broad Institute Genome Sequencing Center for Infectious Disease"/>
            <person name="Wu L."/>
            <person name="Ma J."/>
        </authorList>
    </citation>
    <scope>NUCLEOTIDE SEQUENCE [LARGE SCALE GENOMIC DNA]</scope>
    <source>
        <strain evidence="3">JCM 14283</strain>
    </source>
</reference>
<dbReference type="InterPro" id="IPR038765">
    <property type="entry name" value="Papain-like_cys_pep_sf"/>
</dbReference>
<proteinExistence type="predicted"/>
<comment type="caution">
    <text evidence="2">The sequence shown here is derived from an EMBL/GenBank/DDBJ whole genome shotgun (WGS) entry which is preliminary data.</text>
</comment>
<dbReference type="SUPFAM" id="SSF54001">
    <property type="entry name" value="Cysteine proteinases"/>
    <property type="match status" value="1"/>
</dbReference>
<gene>
    <name evidence="2" type="ORF">GCM10009740_30560</name>
</gene>
<keyword evidence="3" id="KW-1185">Reference proteome</keyword>
<dbReference type="InterPro" id="IPR007921">
    <property type="entry name" value="CHAP_dom"/>
</dbReference>
<dbReference type="Pfam" id="PF05257">
    <property type="entry name" value="CHAP"/>
    <property type="match status" value="1"/>
</dbReference>
<dbReference type="Gene3D" id="3.90.1720.10">
    <property type="entry name" value="endopeptidase domain like (from Nostoc punctiforme)"/>
    <property type="match status" value="1"/>
</dbReference>
<evidence type="ECO:0000313" key="2">
    <source>
        <dbReference type="EMBL" id="GAA2036923.1"/>
    </source>
</evidence>
<dbReference type="RefSeq" id="WP_343992862.1">
    <property type="nucleotide sequence ID" value="NZ_BAAANB010000021.1"/>
</dbReference>